<dbReference type="InterPro" id="IPR001661">
    <property type="entry name" value="Glyco_hydro_37"/>
</dbReference>
<proteinExistence type="inferred from homology"/>
<organism evidence="9 10">
    <name type="scientific">Priapulus caudatus</name>
    <name type="common">Priapulid worm</name>
    <dbReference type="NCBI Taxonomy" id="37621"/>
    <lineage>
        <taxon>Eukaryota</taxon>
        <taxon>Metazoa</taxon>
        <taxon>Ecdysozoa</taxon>
        <taxon>Scalidophora</taxon>
        <taxon>Priapulida</taxon>
        <taxon>Priapulimorpha</taxon>
        <taxon>Priapulimorphida</taxon>
        <taxon>Priapulidae</taxon>
        <taxon>Priapulus</taxon>
    </lineage>
</organism>
<name>A0ABM1DVU5_PRICU</name>
<evidence type="ECO:0000256" key="4">
    <source>
        <dbReference type="ARBA" id="ARBA00019905"/>
    </source>
</evidence>
<dbReference type="SUPFAM" id="SSF48208">
    <property type="entry name" value="Six-hairpin glycosidases"/>
    <property type="match status" value="1"/>
</dbReference>
<evidence type="ECO:0000256" key="5">
    <source>
        <dbReference type="ARBA" id="ARBA00022801"/>
    </source>
</evidence>
<evidence type="ECO:0000256" key="8">
    <source>
        <dbReference type="SAM" id="SignalP"/>
    </source>
</evidence>
<evidence type="ECO:0000313" key="9">
    <source>
        <dbReference type="Proteomes" id="UP000695022"/>
    </source>
</evidence>
<dbReference type="InterPro" id="IPR012341">
    <property type="entry name" value="6hp_glycosidase-like_sf"/>
</dbReference>
<sequence length="606" mass="69064">MYNMMRATSNIASYTLLLFFFSLASCRVDGTGNIADVAACDSQIYCDGPILHHAQMLRIYNDSKTFVDKSLKQDPDVVTEAFEKFLLANPDPTKQQMIDFVDTYFGDVATEFEKWDPESDGDWHPNIGLLNRIEDAKLRQYARDLHAVWKLLGRRISLDVKSNPQLYSLIYSPSPFIVPGGRFREIYYWDSYWTIKGLILSEMTDTVKGMINNFVTFIKELGFVPNGGRIYYTRRSQPPLLIPIVNDYYVHTADLDFVKGILEQLETEYKFWMKGKRRVTVNRNGAEYILNRYDVEVGKPRPESYREDYELAADMEPAKAADFCSNIASACESGWDFSSRWIQGDGTKLRDIKTTTIVPTDLNAILCWNEKLLAKFYGLAGNEAKQREYEALVEQRRAAIRAVLWSDDDGAWFDWNMEHSSPNNDPDNHYVSSVMPYYVGCHHDDSVEKPLWAYLKKSTLLDHIGGVPTSTLDSDEQWDYPNVWPPLEEIMVTSLSKMSIEEAKSKAVDLAQLWIFNTWLIHNSTGKMYEKFNCEESGEPGGGGEYDVQDGFGWTNGVVLQLLDKYGDVLVAPSAATSLSRGATLCQIIAVLVSCLLFRLADERRL</sequence>
<dbReference type="RefSeq" id="XP_014664066.1">
    <property type="nucleotide sequence ID" value="XM_014808580.1"/>
</dbReference>
<dbReference type="Proteomes" id="UP000695022">
    <property type="component" value="Unplaced"/>
</dbReference>
<dbReference type="PANTHER" id="PTHR23403">
    <property type="entry name" value="TREHALASE"/>
    <property type="match status" value="1"/>
</dbReference>
<protein>
    <recommendedName>
        <fullName evidence="4 7">Trehalase</fullName>
        <ecNumber evidence="3 7">3.2.1.28</ecNumber>
    </recommendedName>
    <alternativeName>
        <fullName evidence="7">Alpha-trehalose glucohydrolase</fullName>
    </alternativeName>
</protein>
<dbReference type="InterPro" id="IPR018232">
    <property type="entry name" value="Glyco_hydro_37_CS"/>
</dbReference>
<keyword evidence="8" id="KW-0732">Signal</keyword>
<dbReference type="GeneID" id="106806588"/>
<dbReference type="Pfam" id="PF01204">
    <property type="entry name" value="Trehalase"/>
    <property type="match status" value="1"/>
</dbReference>
<reference evidence="10" key="1">
    <citation type="submission" date="2025-08" db="UniProtKB">
        <authorList>
            <consortium name="RefSeq"/>
        </authorList>
    </citation>
    <scope>IDENTIFICATION</scope>
</reference>
<comment type="similarity">
    <text evidence="2 7">Belongs to the glycosyl hydrolase 37 family.</text>
</comment>
<accession>A0ABM1DVU5</accession>
<dbReference type="PROSITE" id="PS00928">
    <property type="entry name" value="TREHALASE_2"/>
    <property type="match status" value="1"/>
</dbReference>
<evidence type="ECO:0000256" key="3">
    <source>
        <dbReference type="ARBA" id="ARBA00012757"/>
    </source>
</evidence>
<dbReference type="PROSITE" id="PS00927">
    <property type="entry name" value="TREHALASE_1"/>
    <property type="match status" value="1"/>
</dbReference>
<feature type="signal peptide" evidence="8">
    <location>
        <begin position="1"/>
        <end position="26"/>
    </location>
</feature>
<dbReference type="InterPro" id="IPR008928">
    <property type="entry name" value="6-hairpin_glycosidase_sf"/>
</dbReference>
<comment type="catalytic activity">
    <reaction evidence="1 7">
        <text>alpha,alpha-trehalose + H2O = alpha-D-glucose + beta-D-glucose</text>
        <dbReference type="Rhea" id="RHEA:32675"/>
        <dbReference type="ChEBI" id="CHEBI:15377"/>
        <dbReference type="ChEBI" id="CHEBI:15903"/>
        <dbReference type="ChEBI" id="CHEBI:16551"/>
        <dbReference type="ChEBI" id="CHEBI:17925"/>
        <dbReference type="EC" id="3.2.1.28"/>
    </reaction>
</comment>
<dbReference type="EC" id="3.2.1.28" evidence="3 7"/>
<dbReference type="PRINTS" id="PR00744">
    <property type="entry name" value="GLHYDRLASE37"/>
</dbReference>
<evidence type="ECO:0000256" key="6">
    <source>
        <dbReference type="ARBA" id="ARBA00023295"/>
    </source>
</evidence>
<evidence type="ECO:0000313" key="10">
    <source>
        <dbReference type="RefSeq" id="XP_014664066.1"/>
    </source>
</evidence>
<feature type="chain" id="PRO_5045475707" description="Trehalase" evidence="8">
    <location>
        <begin position="27"/>
        <end position="606"/>
    </location>
</feature>
<evidence type="ECO:0000256" key="2">
    <source>
        <dbReference type="ARBA" id="ARBA00005615"/>
    </source>
</evidence>
<gene>
    <name evidence="10" type="primary">LOC106806588</name>
</gene>
<evidence type="ECO:0000256" key="1">
    <source>
        <dbReference type="ARBA" id="ARBA00001576"/>
    </source>
</evidence>
<keyword evidence="6 7" id="KW-0326">Glycosidase</keyword>
<dbReference type="PANTHER" id="PTHR23403:SF1">
    <property type="entry name" value="TREHALASE"/>
    <property type="match status" value="1"/>
</dbReference>
<dbReference type="PROSITE" id="PS51257">
    <property type="entry name" value="PROKAR_LIPOPROTEIN"/>
    <property type="match status" value="1"/>
</dbReference>
<evidence type="ECO:0000256" key="7">
    <source>
        <dbReference type="RuleBase" id="RU361180"/>
    </source>
</evidence>
<keyword evidence="9" id="KW-1185">Reference proteome</keyword>
<dbReference type="Gene3D" id="1.50.10.10">
    <property type="match status" value="1"/>
</dbReference>
<keyword evidence="5 7" id="KW-0378">Hydrolase</keyword>